<comment type="caution">
    <text evidence="2">The sequence shown here is derived from an EMBL/GenBank/DDBJ whole genome shotgun (WGS) entry which is preliminary data.</text>
</comment>
<keyword evidence="2" id="KW-0808">Transferase</keyword>
<dbReference type="Pfam" id="PF00583">
    <property type="entry name" value="Acetyltransf_1"/>
    <property type="match status" value="1"/>
</dbReference>
<proteinExistence type="predicted"/>
<dbReference type="Proteomes" id="UP000029221">
    <property type="component" value="Unassembled WGS sequence"/>
</dbReference>
<dbReference type="InterPro" id="IPR052777">
    <property type="entry name" value="Acetyltransferase_Enz"/>
</dbReference>
<reference evidence="2" key="1">
    <citation type="journal article" date="2014" name="Genome Announc.">
        <title>Draft Genome Sequences of Marine Flavobacterium Nonlabens Strains NR17, NR24, NR27, NR32, NR33, and Ara13.</title>
        <authorList>
            <person name="Nakanishi M."/>
            <person name="Meirelles P."/>
            <person name="Suzuki R."/>
            <person name="Takatani N."/>
            <person name="Mino S."/>
            <person name="Suda W."/>
            <person name="Oshima K."/>
            <person name="Hattori M."/>
            <person name="Ohkuma M."/>
            <person name="Hosokawa M."/>
            <person name="Miyashita K."/>
            <person name="Thompson F.L."/>
            <person name="Niwa A."/>
            <person name="Sawabe T."/>
            <person name="Sawabe T."/>
        </authorList>
    </citation>
    <scope>NUCLEOTIDE SEQUENCE [LARGE SCALE GENOMIC DNA]</scope>
    <source>
        <strain evidence="2">JCM 19294</strain>
    </source>
</reference>
<dbReference type="PANTHER" id="PTHR43305:SF1">
    <property type="entry name" value="FAMILY N-ACETYLTRANSFERASE, PUTATIVE (AFU_ORTHOLOGUE AFUA_2G01380)-RELATED"/>
    <property type="match status" value="1"/>
</dbReference>
<dbReference type="PANTHER" id="PTHR43305">
    <property type="entry name" value="FAMILY N-ACETYLTRANSFERASE, PUTATIVE (AFU_ORTHOLOGUE AFUA_2G01380)-RELATED"/>
    <property type="match status" value="1"/>
</dbReference>
<evidence type="ECO:0000259" key="1">
    <source>
        <dbReference type="PROSITE" id="PS51186"/>
    </source>
</evidence>
<dbReference type="CDD" id="cd04301">
    <property type="entry name" value="NAT_SF"/>
    <property type="match status" value="1"/>
</dbReference>
<gene>
    <name evidence="2" type="ORF">JCM19294_1472</name>
</gene>
<keyword evidence="3" id="KW-1185">Reference proteome</keyword>
<sequence length="117" mass="13539">MYEHFQLPRRVYYVIELDDEIVGCGGVGPLDNQEQNICELQKMYFLPKARGKGYGKELIQLCIKTAKELAYSKMYLETMDNMFEAQGLYKHMGFKLLNEPMGNTGHYSCPVQMILDL</sequence>
<dbReference type="EMBL" id="BBML01000005">
    <property type="protein sequence ID" value="GAK97426.1"/>
    <property type="molecule type" value="Genomic_DNA"/>
</dbReference>
<organism evidence="2 3">
    <name type="scientific">Nonlabens tegetincola</name>
    <dbReference type="NCBI Taxonomy" id="323273"/>
    <lineage>
        <taxon>Bacteria</taxon>
        <taxon>Pseudomonadati</taxon>
        <taxon>Bacteroidota</taxon>
        <taxon>Flavobacteriia</taxon>
        <taxon>Flavobacteriales</taxon>
        <taxon>Flavobacteriaceae</taxon>
        <taxon>Nonlabens</taxon>
    </lineage>
</organism>
<evidence type="ECO:0000313" key="2">
    <source>
        <dbReference type="EMBL" id="GAK97426.1"/>
    </source>
</evidence>
<accession>A0A090QPL6</accession>
<dbReference type="InterPro" id="IPR016181">
    <property type="entry name" value="Acyl_CoA_acyltransferase"/>
</dbReference>
<dbReference type="STRING" id="319236.BST91_02315"/>
<evidence type="ECO:0000313" key="3">
    <source>
        <dbReference type="Proteomes" id="UP000029221"/>
    </source>
</evidence>
<dbReference type="AlphaFoldDB" id="A0A090QPL6"/>
<dbReference type="GO" id="GO:0016747">
    <property type="term" value="F:acyltransferase activity, transferring groups other than amino-acyl groups"/>
    <property type="evidence" value="ECO:0007669"/>
    <property type="project" value="InterPro"/>
</dbReference>
<dbReference type="InterPro" id="IPR000182">
    <property type="entry name" value="GNAT_dom"/>
</dbReference>
<dbReference type="PROSITE" id="PS51186">
    <property type="entry name" value="GNAT"/>
    <property type="match status" value="1"/>
</dbReference>
<dbReference type="eggNOG" id="COG0456">
    <property type="taxonomic scope" value="Bacteria"/>
</dbReference>
<dbReference type="Gene3D" id="3.40.630.30">
    <property type="match status" value="1"/>
</dbReference>
<dbReference type="SUPFAM" id="SSF55729">
    <property type="entry name" value="Acyl-CoA N-acyltransferases (Nat)"/>
    <property type="match status" value="1"/>
</dbReference>
<protein>
    <submittedName>
        <fullName evidence="2">Uncharacterized acetyltransferase YjgM</fullName>
    </submittedName>
</protein>
<name>A0A090QPL6_9FLAO</name>
<feature type="domain" description="N-acetyltransferase" evidence="1">
    <location>
        <begin position="1"/>
        <end position="117"/>
    </location>
</feature>